<keyword evidence="3" id="KW-1185">Reference proteome</keyword>
<dbReference type="EMBL" id="ASPP01025696">
    <property type="protein sequence ID" value="ETO07817.1"/>
    <property type="molecule type" value="Genomic_DNA"/>
</dbReference>
<accession>X6M2Y0</accession>
<evidence type="ECO:0000256" key="1">
    <source>
        <dbReference type="SAM" id="MobiDB-lite"/>
    </source>
</evidence>
<proteinExistence type="predicted"/>
<gene>
    <name evidence="2" type="ORF">RFI_29572</name>
</gene>
<feature type="region of interest" description="Disordered" evidence="1">
    <location>
        <begin position="73"/>
        <end position="116"/>
    </location>
</feature>
<protein>
    <submittedName>
        <fullName evidence="2">Uncharacterized protein</fullName>
    </submittedName>
</protein>
<sequence length="116" mass="13893">MTNDATKKTGQELYTSSFIAQFIEKSLDILKPNYPKNNDERMWIIEWEISKSFHEQLIQKFRREKTARKLALITAKDTQEKKSDDNKQDEGKKKTTEEKKQIDKEEEKKKQRKPMI</sequence>
<name>X6M2Y0_RETFI</name>
<dbReference type="AlphaFoldDB" id="X6M2Y0"/>
<evidence type="ECO:0000313" key="2">
    <source>
        <dbReference type="EMBL" id="ETO07817.1"/>
    </source>
</evidence>
<evidence type="ECO:0000313" key="3">
    <source>
        <dbReference type="Proteomes" id="UP000023152"/>
    </source>
</evidence>
<dbReference type="Proteomes" id="UP000023152">
    <property type="component" value="Unassembled WGS sequence"/>
</dbReference>
<reference evidence="2 3" key="1">
    <citation type="journal article" date="2013" name="Curr. Biol.">
        <title>The Genome of the Foraminiferan Reticulomyxa filosa.</title>
        <authorList>
            <person name="Glockner G."/>
            <person name="Hulsmann N."/>
            <person name="Schleicher M."/>
            <person name="Noegel A.A."/>
            <person name="Eichinger L."/>
            <person name="Gallinger C."/>
            <person name="Pawlowski J."/>
            <person name="Sierra R."/>
            <person name="Euteneuer U."/>
            <person name="Pillet L."/>
            <person name="Moustafa A."/>
            <person name="Platzer M."/>
            <person name="Groth M."/>
            <person name="Szafranski K."/>
            <person name="Schliwa M."/>
        </authorList>
    </citation>
    <scope>NUCLEOTIDE SEQUENCE [LARGE SCALE GENOMIC DNA]</scope>
</reference>
<organism evidence="2 3">
    <name type="scientific">Reticulomyxa filosa</name>
    <dbReference type="NCBI Taxonomy" id="46433"/>
    <lineage>
        <taxon>Eukaryota</taxon>
        <taxon>Sar</taxon>
        <taxon>Rhizaria</taxon>
        <taxon>Retaria</taxon>
        <taxon>Foraminifera</taxon>
        <taxon>Monothalamids</taxon>
        <taxon>Reticulomyxidae</taxon>
        <taxon>Reticulomyxa</taxon>
    </lineage>
</organism>
<feature type="compositionally biased region" description="Basic and acidic residues" evidence="1">
    <location>
        <begin position="77"/>
        <end position="109"/>
    </location>
</feature>
<comment type="caution">
    <text evidence="2">The sequence shown here is derived from an EMBL/GenBank/DDBJ whole genome shotgun (WGS) entry which is preliminary data.</text>
</comment>